<comment type="caution">
    <text evidence="4">The sequence shown here is derived from an EMBL/GenBank/DDBJ whole genome shotgun (WGS) entry which is preliminary data.</text>
</comment>
<accession>A0A8T9BNR6</accession>
<dbReference type="InterPro" id="IPR002347">
    <property type="entry name" value="SDR_fam"/>
</dbReference>
<name>A0A8T9BNR6_9HELO</name>
<organism evidence="4 5">
    <name type="scientific">Lachnellula arida</name>
    <dbReference type="NCBI Taxonomy" id="1316785"/>
    <lineage>
        <taxon>Eukaryota</taxon>
        <taxon>Fungi</taxon>
        <taxon>Dikarya</taxon>
        <taxon>Ascomycota</taxon>
        <taxon>Pezizomycotina</taxon>
        <taxon>Leotiomycetes</taxon>
        <taxon>Helotiales</taxon>
        <taxon>Lachnaceae</taxon>
        <taxon>Lachnellula</taxon>
    </lineage>
</organism>
<dbReference type="Gene3D" id="3.40.50.720">
    <property type="entry name" value="NAD(P)-binding Rossmann-like Domain"/>
    <property type="match status" value="1"/>
</dbReference>
<dbReference type="Pfam" id="PF00106">
    <property type="entry name" value="adh_short"/>
    <property type="match status" value="1"/>
</dbReference>
<dbReference type="InterPro" id="IPR036291">
    <property type="entry name" value="NAD(P)-bd_dom_sf"/>
</dbReference>
<comment type="similarity">
    <text evidence="1">Belongs to the short-chain dehydrogenases/reductases (SDR) family.</text>
</comment>
<evidence type="ECO:0000256" key="1">
    <source>
        <dbReference type="ARBA" id="ARBA00006484"/>
    </source>
</evidence>
<sequence>MPTTSSLPSLQGKTFLVTGGNTGIGYSTCLNLAAQGAKTIMCARSSPKAASAIASIKELHPEADIRALIMDHNCLATIAEAARLFSAQEPKLHGLILNAGVMAVPYETTPDGFEKQMQINYVAHWLLTSHLLPVLFSTARLEGPGSVRVVSVSSDGHQKYSFGVTKILYDASEVEACSDFKRYALSKFANVLHADSLHSQYGPGSESSRQGQGEIWTASLHPGFIDTQLNEKIRDGTSWKFSWVHRVLKMFGVLRPWDEGCVSSLFVAASPEFTAAMSGKYFNEKAGLKEPNPGTKDVEEQIRLEKWTREAMQKGGWI</sequence>
<gene>
    <name evidence="4" type="ORF">LARI1_G003220</name>
</gene>
<evidence type="ECO:0000256" key="3">
    <source>
        <dbReference type="ARBA" id="ARBA00023002"/>
    </source>
</evidence>
<keyword evidence="2" id="KW-0521">NADP</keyword>
<proteinExistence type="inferred from homology"/>
<dbReference type="EMBL" id="QGMF01000091">
    <property type="protein sequence ID" value="TVY19722.1"/>
    <property type="molecule type" value="Genomic_DNA"/>
</dbReference>
<dbReference type="PRINTS" id="PR00081">
    <property type="entry name" value="GDHRDH"/>
</dbReference>
<evidence type="ECO:0000313" key="5">
    <source>
        <dbReference type="Proteomes" id="UP000469559"/>
    </source>
</evidence>
<reference evidence="4 5" key="1">
    <citation type="submission" date="2018-05" db="EMBL/GenBank/DDBJ databases">
        <title>Whole genome sequencing for identification of molecular markers to develop diagnostic detection tools for the regulated plant pathogen Lachnellula willkommii.</title>
        <authorList>
            <person name="Giroux E."/>
            <person name="Bilodeau G."/>
        </authorList>
    </citation>
    <scope>NUCLEOTIDE SEQUENCE [LARGE SCALE GENOMIC DNA]</scope>
    <source>
        <strain evidence="4 5">CBS 203.66</strain>
    </source>
</reference>
<keyword evidence="5" id="KW-1185">Reference proteome</keyword>
<dbReference type="GO" id="GO:0016491">
    <property type="term" value="F:oxidoreductase activity"/>
    <property type="evidence" value="ECO:0007669"/>
    <property type="project" value="UniProtKB-KW"/>
</dbReference>
<dbReference type="AlphaFoldDB" id="A0A8T9BNR6"/>
<dbReference type="PANTHER" id="PTHR24320">
    <property type="entry name" value="RETINOL DEHYDROGENASE"/>
    <property type="match status" value="1"/>
</dbReference>
<dbReference type="OrthoDB" id="191139at2759"/>
<evidence type="ECO:0000256" key="2">
    <source>
        <dbReference type="ARBA" id="ARBA00022857"/>
    </source>
</evidence>
<keyword evidence="3" id="KW-0560">Oxidoreductase</keyword>
<dbReference type="SUPFAM" id="SSF51735">
    <property type="entry name" value="NAD(P)-binding Rossmann-fold domains"/>
    <property type="match status" value="1"/>
</dbReference>
<evidence type="ECO:0000313" key="4">
    <source>
        <dbReference type="EMBL" id="TVY19722.1"/>
    </source>
</evidence>
<protein>
    <submittedName>
        <fullName evidence="4">Putative oxidoreductase</fullName>
    </submittedName>
</protein>
<dbReference type="Proteomes" id="UP000469559">
    <property type="component" value="Unassembled WGS sequence"/>
</dbReference>
<dbReference type="PANTHER" id="PTHR24320:SF282">
    <property type="entry name" value="WW DOMAIN-CONTAINING OXIDOREDUCTASE"/>
    <property type="match status" value="1"/>
</dbReference>